<evidence type="ECO:0000256" key="2">
    <source>
        <dbReference type="ARBA" id="ARBA00022555"/>
    </source>
</evidence>
<dbReference type="NCBIfam" id="NF008774">
    <property type="entry name" value="PRK11815.1"/>
    <property type="match status" value="1"/>
</dbReference>
<comment type="similarity">
    <text evidence="9">Belongs to the Dus family. DusA subfamily.</text>
</comment>
<comment type="cofactor">
    <cofactor evidence="1 9 10">
        <name>FMN</name>
        <dbReference type="ChEBI" id="CHEBI:58210"/>
    </cofactor>
</comment>
<dbReference type="Pfam" id="PF01207">
    <property type="entry name" value="Dus"/>
    <property type="match status" value="1"/>
</dbReference>
<comment type="function">
    <text evidence="9">Catalyzes the synthesis of 5,6-dihydrouridine (D), a modified base found in the D-loop of most tRNAs, via the reduction of the C5-C6 double bond in target uridines. Specifically modifies U20 and U20a in tRNAs.</text>
</comment>
<dbReference type="PANTHER" id="PTHR42907">
    <property type="entry name" value="FMN-LINKED OXIDOREDUCTASES SUPERFAMILY PROTEIN"/>
    <property type="match status" value="1"/>
</dbReference>
<feature type="site" description="Interacts with tRNA; defines subfamily-specific binding signature" evidence="9">
    <location>
        <position position="301"/>
    </location>
</feature>
<dbReference type="Gene3D" id="1.20.120.1460">
    <property type="match status" value="1"/>
</dbReference>
<protein>
    <recommendedName>
        <fullName evidence="9">tRNA-dihydrouridine(20/20a) synthase</fullName>
        <ecNumber evidence="9">1.3.1.91</ecNumber>
    </recommendedName>
    <alternativeName>
        <fullName evidence="9">U20-specific dihydrouridine synthase</fullName>
        <shortName evidence="9">U20-specific Dus</shortName>
    </alternativeName>
    <alternativeName>
        <fullName evidence="9">tRNA-dihydrouridine synthase A</fullName>
    </alternativeName>
</protein>
<feature type="binding site" evidence="9">
    <location>
        <begin position="210"/>
        <end position="212"/>
    </location>
    <ligand>
        <name>FMN</name>
        <dbReference type="ChEBI" id="CHEBI:58210"/>
    </ligand>
</feature>
<sequence>MIFYSSPSPVKFAVAPMLGWTDQHCRFFYRLLTKKALLYTEMIVADAIIHGARKQLLALSDKEHPIALQLGGSDPRKLAEAARIAEDFGYDEINLNVGCPSNRVQSGTFGACLMLYPDIVANAVEAMKQVVTLSVTVKCRVGVDEQDEELALDLLADQVWNAGGDALWVHARKAWLKGLNPKENRDIPPLNYERVYKLKRKYPHKFIGINGGIKSIDEIKEHLTLCDAVMVGRQVYHDPILLKYIDSEIYGESQNDLSDGDLIEAMCDYATKHIASGGRLSHVTRHMVGLFHGRDGARRWRQILSNDAIKRDAGVHILKEAFSVLT</sequence>
<evidence type="ECO:0000256" key="9">
    <source>
        <dbReference type="HAMAP-Rule" id="MF_02041"/>
    </source>
</evidence>
<keyword evidence="2 9" id="KW-0820">tRNA-binding</keyword>
<dbReference type="NCBIfam" id="TIGR00742">
    <property type="entry name" value="yjbN"/>
    <property type="match status" value="1"/>
</dbReference>
<comment type="similarity">
    <text evidence="10">Belongs to the dus family.</text>
</comment>
<feature type="site" description="Interacts with tRNA; defines subfamily-specific binding signature" evidence="9">
    <location>
        <position position="298"/>
    </location>
</feature>
<keyword evidence="3 9" id="KW-0285">Flavoprotein</keyword>
<comment type="catalytic activity">
    <reaction evidence="9">
        <text>5,6-dihydrouridine(20) in tRNA + NAD(+) = uridine(20) in tRNA + NADH + H(+)</text>
        <dbReference type="Rhea" id="RHEA:53340"/>
        <dbReference type="Rhea" id="RHEA-COMP:13533"/>
        <dbReference type="Rhea" id="RHEA-COMP:13534"/>
        <dbReference type="ChEBI" id="CHEBI:15378"/>
        <dbReference type="ChEBI" id="CHEBI:57540"/>
        <dbReference type="ChEBI" id="CHEBI:57945"/>
        <dbReference type="ChEBI" id="CHEBI:65315"/>
        <dbReference type="ChEBI" id="CHEBI:74443"/>
        <dbReference type="EC" id="1.3.1.91"/>
    </reaction>
</comment>
<dbReference type="RefSeq" id="WP_345115415.1">
    <property type="nucleotide sequence ID" value="NZ_BAABIZ010000006.1"/>
</dbReference>
<dbReference type="PROSITE" id="PS01136">
    <property type="entry name" value="UPF0034"/>
    <property type="match status" value="1"/>
</dbReference>
<dbReference type="InterPro" id="IPR035587">
    <property type="entry name" value="DUS-like_FMN-bd"/>
</dbReference>
<keyword evidence="5 9" id="KW-0819">tRNA processing</keyword>
<accession>A0ABP9N5I5</accession>
<dbReference type="PANTHER" id="PTHR42907:SF1">
    <property type="entry name" value="FMN-LINKED OXIDOREDUCTASES SUPERFAMILY PROTEIN"/>
    <property type="match status" value="1"/>
</dbReference>
<evidence type="ECO:0000256" key="3">
    <source>
        <dbReference type="ARBA" id="ARBA00022630"/>
    </source>
</evidence>
<keyword evidence="13" id="KW-1185">Reference proteome</keyword>
<comment type="catalytic activity">
    <reaction evidence="9">
        <text>5,6-dihydrouridine(20a) in tRNA + NADP(+) = uridine(20a) in tRNA + NADPH + H(+)</text>
        <dbReference type="Rhea" id="RHEA:53344"/>
        <dbReference type="Rhea" id="RHEA-COMP:13535"/>
        <dbReference type="Rhea" id="RHEA-COMP:13536"/>
        <dbReference type="ChEBI" id="CHEBI:15378"/>
        <dbReference type="ChEBI" id="CHEBI:57783"/>
        <dbReference type="ChEBI" id="CHEBI:58349"/>
        <dbReference type="ChEBI" id="CHEBI:65315"/>
        <dbReference type="ChEBI" id="CHEBI:74443"/>
    </reaction>
</comment>
<dbReference type="InterPro" id="IPR013785">
    <property type="entry name" value="Aldolase_TIM"/>
</dbReference>
<comment type="catalytic activity">
    <reaction evidence="9">
        <text>5,6-dihydrouridine(20) in tRNA + NADP(+) = uridine(20) in tRNA + NADPH + H(+)</text>
        <dbReference type="Rhea" id="RHEA:53336"/>
        <dbReference type="Rhea" id="RHEA-COMP:13533"/>
        <dbReference type="Rhea" id="RHEA-COMP:13534"/>
        <dbReference type="ChEBI" id="CHEBI:15378"/>
        <dbReference type="ChEBI" id="CHEBI:57783"/>
        <dbReference type="ChEBI" id="CHEBI:58349"/>
        <dbReference type="ChEBI" id="CHEBI:65315"/>
        <dbReference type="ChEBI" id="CHEBI:74443"/>
        <dbReference type="EC" id="1.3.1.91"/>
    </reaction>
</comment>
<gene>
    <name evidence="9 12" type="primary">dusA</name>
    <name evidence="12" type="ORF">GCM10023261_07570</name>
</gene>
<feature type="site" description="Interacts with tRNA" evidence="9">
    <location>
        <position position="96"/>
    </location>
</feature>
<feature type="binding site" evidence="9">
    <location>
        <position position="170"/>
    </location>
    <ligand>
        <name>FMN</name>
        <dbReference type="ChEBI" id="CHEBI:58210"/>
    </ligand>
</feature>
<dbReference type="InterPro" id="IPR001269">
    <property type="entry name" value="DUS_fam"/>
</dbReference>
<evidence type="ECO:0000259" key="11">
    <source>
        <dbReference type="Pfam" id="PF01207"/>
    </source>
</evidence>
<evidence type="ECO:0000256" key="7">
    <source>
        <dbReference type="ARBA" id="ARBA00022884"/>
    </source>
</evidence>
<feature type="binding site" evidence="9">
    <location>
        <position position="69"/>
    </location>
    <ligand>
        <name>FMN</name>
        <dbReference type="ChEBI" id="CHEBI:58210"/>
    </ligand>
</feature>
<organism evidence="12 13">
    <name type="scientific">Bartonella jaculi</name>
    <dbReference type="NCBI Taxonomy" id="686226"/>
    <lineage>
        <taxon>Bacteria</taxon>
        <taxon>Pseudomonadati</taxon>
        <taxon>Pseudomonadota</taxon>
        <taxon>Alphaproteobacteria</taxon>
        <taxon>Hyphomicrobiales</taxon>
        <taxon>Bartonellaceae</taxon>
        <taxon>Bartonella</taxon>
    </lineage>
</organism>
<keyword evidence="6 9" id="KW-0521">NADP</keyword>
<feature type="site" description="Interacts with tRNA" evidence="9">
    <location>
        <position position="185"/>
    </location>
</feature>
<dbReference type="SUPFAM" id="SSF51395">
    <property type="entry name" value="FMN-linked oxidoreductases"/>
    <property type="match status" value="1"/>
</dbReference>
<comment type="caution">
    <text evidence="12">The sequence shown here is derived from an EMBL/GenBank/DDBJ whole genome shotgun (WGS) entry which is preliminary data.</text>
</comment>
<evidence type="ECO:0000313" key="13">
    <source>
        <dbReference type="Proteomes" id="UP001500864"/>
    </source>
</evidence>
<keyword evidence="8 9" id="KW-0560">Oxidoreductase</keyword>
<keyword evidence="7 9" id="KW-0694">RNA-binding</keyword>
<dbReference type="InterPro" id="IPR004653">
    <property type="entry name" value="DusA"/>
</dbReference>
<feature type="active site" description="Proton donor" evidence="9">
    <location>
        <position position="99"/>
    </location>
</feature>
<dbReference type="Gene3D" id="3.20.20.70">
    <property type="entry name" value="Aldolase class I"/>
    <property type="match status" value="1"/>
</dbReference>
<evidence type="ECO:0000313" key="12">
    <source>
        <dbReference type="EMBL" id="GAA5106814.1"/>
    </source>
</evidence>
<comment type="catalytic activity">
    <reaction evidence="9">
        <text>5,6-dihydrouridine(20a) in tRNA + NAD(+) = uridine(20a) in tRNA + NADH + H(+)</text>
        <dbReference type="Rhea" id="RHEA:53348"/>
        <dbReference type="Rhea" id="RHEA-COMP:13535"/>
        <dbReference type="Rhea" id="RHEA-COMP:13536"/>
        <dbReference type="ChEBI" id="CHEBI:15378"/>
        <dbReference type="ChEBI" id="CHEBI:57540"/>
        <dbReference type="ChEBI" id="CHEBI:57945"/>
        <dbReference type="ChEBI" id="CHEBI:65315"/>
        <dbReference type="ChEBI" id="CHEBI:74443"/>
    </reaction>
</comment>
<evidence type="ECO:0000256" key="1">
    <source>
        <dbReference type="ARBA" id="ARBA00001917"/>
    </source>
</evidence>
<feature type="binding site" evidence="9">
    <location>
        <begin position="16"/>
        <end position="18"/>
    </location>
    <ligand>
        <name>FMN</name>
        <dbReference type="ChEBI" id="CHEBI:58210"/>
    </ligand>
</feature>
<feature type="site" description="Interacts with tRNA; defines subfamily-specific binding signature" evidence="9">
    <location>
        <position position="182"/>
    </location>
</feature>
<evidence type="ECO:0000256" key="8">
    <source>
        <dbReference type="ARBA" id="ARBA00023002"/>
    </source>
</evidence>
<dbReference type="PIRSF" id="PIRSF006621">
    <property type="entry name" value="Dus"/>
    <property type="match status" value="1"/>
</dbReference>
<reference evidence="13" key="1">
    <citation type="journal article" date="2019" name="Int. J. Syst. Evol. Microbiol.">
        <title>The Global Catalogue of Microorganisms (GCM) 10K type strain sequencing project: providing services to taxonomists for standard genome sequencing and annotation.</title>
        <authorList>
            <consortium name="The Broad Institute Genomics Platform"/>
            <consortium name="The Broad Institute Genome Sequencing Center for Infectious Disease"/>
            <person name="Wu L."/>
            <person name="Ma J."/>
        </authorList>
    </citation>
    <scope>NUCLEOTIDE SEQUENCE [LARGE SCALE GENOMIC DNA]</scope>
    <source>
        <strain evidence="13">JCM 17712</strain>
    </source>
</reference>
<dbReference type="EMBL" id="BAABIZ010000006">
    <property type="protein sequence ID" value="GAA5106814.1"/>
    <property type="molecule type" value="Genomic_DNA"/>
</dbReference>
<keyword evidence="4 9" id="KW-0288">FMN</keyword>
<feature type="domain" description="DUS-like FMN-binding" evidence="11">
    <location>
        <begin position="14"/>
        <end position="312"/>
    </location>
</feature>
<dbReference type="HAMAP" id="MF_02041">
    <property type="entry name" value="DusA_subfam"/>
    <property type="match status" value="1"/>
</dbReference>
<name>A0ABP9N5I5_9HYPH</name>
<evidence type="ECO:0000256" key="4">
    <source>
        <dbReference type="ARBA" id="ARBA00022643"/>
    </source>
</evidence>
<evidence type="ECO:0000256" key="5">
    <source>
        <dbReference type="ARBA" id="ARBA00022694"/>
    </source>
</evidence>
<evidence type="ECO:0000256" key="10">
    <source>
        <dbReference type="PIRNR" id="PIRNR006621"/>
    </source>
</evidence>
<feature type="binding site" evidence="9">
    <location>
        <position position="138"/>
    </location>
    <ligand>
        <name>FMN</name>
        <dbReference type="ChEBI" id="CHEBI:58210"/>
    </ligand>
</feature>
<dbReference type="EC" id="1.3.1.91" evidence="9"/>
<dbReference type="Proteomes" id="UP001500864">
    <property type="component" value="Unassembled WGS sequence"/>
</dbReference>
<feature type="binding site" evidence="9">
    <location>
        <begin position="232"/>
        <end position="233"/>
    </location>
    <ligand>
        <name>FMN</name>
        <dbReference type="ChEBI" id="CHEBI:58210"/>
    </ligand>
</feature>
<proteinExistence type="inferred from homology"/>
<dbReference type="CDD" id="cd02801">
    <property type="entry name" value="DUS_like_FMN"/>
    <property type="match status" value="1"/>
</dbReference>
<evidence type="ECO:0000256" key="6">
    <source>
        <dbReference type="ARBA" id="ARBA00022857"/>
    </source>
</evidence>
<dbReference type="InterPro" id="IPR018517">
    <property type="entry name" value="tRNA_hU_synthase_CS"/>
</dbReference>